<protein>
    <submittedName>
        <fullName evidence="1">Uncharacterized protein</fullName>
    </submittedName>
</protein>
<organism evidence="1">
    <name type="scientific">marine sediment metagenome</name>
    <dbReference type="NCBI Taxonomy" id="412755"/>
    <lineage>
        <taxon>unclassified sequences</taxon>
        <taxon>metagenomes</taxon>
        <taxon>ecological metagenomes</taxon>
    </lineage>
</organism>
<evidence type="ECO:0000313" key="1">
    <source>
        <dbReference type="EMBL" id="GAH52356.1"/>
    </source>
</evidence>
<sequence length="34" mass="4028">ALFKFDYQDIQEVKPKEIIAINLIDKGMYLRVSQ</sequence>
<dbReference type="EMBL" id="BARU01022054">
    <property type="protein sequence ID" value="GAH52356.1"/>
    <property type="molecule type" value="Genomic_DNA"/>
</dbReference>
<dbReference type="AlphaFoldDB" id="X1G363"/>
<reference evidence="1" key="1">
    <citation type="journal article" date="2014" name="Front. Microbiol.">
        <title>High frequency of phylogenetically diverse reductive dehalogenase-homologous genes in deep subseafloor sedimentary metagenomes.</title>
        <authorList>
            <person name="Kawai M."/>
            <person name="Futagami T."/>
            <person name="Toyoda A."/>
            <person name="Takaki Y."/>
            <person name="Nishi S."/>
            <person name="Hori S."/>
            <person name="Arai W."/>
            <person name="Tsubouchi T."/>
            <person name="Morono Y."/>
            <person name="Uchiyama I."/>
            <person name="Ito T."/>
            <person name="Fujiyama A."/>
            <person name="Inagaki F."/>
            <person name="Takami H."/>
        </authorList>
    </citation>
    <scope>NUCLEOTIDE SEQUENCE</scope>
    <source>
        <strain evidence="1">Expedition CK06-06</strain>
    </source>
</reference>
<accession>X1G363</accession>
<comment type="caution">
    <text evidence="1">The sequence shown here is derived from an EMBL/GenBank/DDBJ whole genome shotgun (WGS) entry which is preliminary data.</text>
</comment>
<proteinExistence type="predicted"/>
<name>X1G363_9ZZZZ</name>
<gene>
    <name evidence="1" type="ORF">S03H2_35986</name>
</gene>
<feature type="non-terminal residue" evidence="1">
    <location>
        <position position="1"/>
    </location>
</feature>